<accession>A0ABQ2CK59</accession>
<evidence type="ECO:0000313" key="3">
    <source>
        <dbReference type="Proteomes" id="UP000658754"/>
    </source>
</evidence>
<protein>
    <submittedName>
        <fullName evidence="2">Uncharacterized protein</fullName>
    </submittedName>
</protein>
<comment type="caution">
    <text evidence="2">The sequence shown here is derived from an EMBL/GenBank/DDBJ whole genome shotgun (WGS) entry which is preliminary data.</text>
</comment>
<proteinExistence type="predicted"/>
<name>A0ABQ2CK59_9MICC</name>
<dbReference type="Proteomes" id="UP000658754">
    <property type="component" value="Unassembled WGS sequence"/>
</dbReference>
<keyword evidence="3" id="KW-1185">Reference proteome</keyword>
<reference evidence="3" key="1">
    <citation type="journal article" date="2019" name="Int. J. Syst. Evol. Microbiol.">
        <title>The Global Catalogue of Microorganisms (GCM) 10K type strain sequencing project: providing services to taxonomists for standard genome sequencing and annotation.</title>
        <authorList>
            <consortium name="The Broad Institute Genomics Platform"/>
            <consortium name="The Broad Institute Genome Sequencing Center for Infectious Disease"/>
            <person name="Wu L."/>
            <person name="Ma J."/>
        </authorList>
    </citation>
    <scope>NUCLEOTIDE SEQUENCE [LARGE SCALE GENOMIC DNA]</scope>
    <source>
        <strain evidence="3">CGMCC 1.3601</strain>
    </source>
</reference>
<evidence type="ECO:0000313" key="2">
    <source>
        <dbReference type="EMBL" id="GGI91472.1"/>
    </source>
</evidence>
<organism evidence="2 3">
    <name type="scientific">Pseudarthrobacter scleromae</name>
    <dbReference type="NCBI Taxonomy" id="158897"/>
    <lineage>
        <taxon>Bacteria</taxon>
        <taxon>Bacillati</taxon>
        <taxon>Actinomycetota</taxon>
        <taxon>Actinomycetes</taxon>
        <taxon>Micrococcales</taxon>
        <taxon>Micrococcaceae</taxon>
        <taxon>Pseudarthrobacter</taxon>
    </lineage>
</organism>
<evidence type="ECO:0000256" key="1">
    <source>
        <dbReference type="SAM" id="MobiDB-lite"/>
    </source>
</evidence>
<gene>
    <name evidence="2" type="ORF">GCM10007175_31160</name>
</gene>
<dbReference type="EMBL" id="BMKV01000005">
    <property type="protein sequence ID" value="GGI91472.1"/>
    <property type="molecule type" value="Genomic_DNA"/>
</dbReference>
<sequence length="79" mass="8514">MNYHRHPRGCLLAGTLADGLGEAVKHFRKRQMVRPGAGKEDAHGLQDTGPNGLSAGVGTPFPQAIDSPCGQDYRTTKWL</sequence>
<feature type="region of interest" description="Disordered" evidence="1">
    <location>
        <begin position="33"/>
        <end position="68"/>
    </location>
</feature>